<proteinExistence type="predicted"/>
<feature type="non-terminal residue" evidence="1">
    <location>
        <position position="125"/>
    </location>
</feature>
<evidence type="ECO:0000313" key="1">
    <source>
        <dbReference type="EMBL" id="RUS72534.1"/>
    </source>
</evidence>
<feature type="non-terminal residue" evidence="1">
    <location>
        <position position="1"/>
    </location>
</feature>
<comment type="caution">
    <text evidence="1">The sequence shown here is derived from an EMBL/GenBank/DDBJ whole genome shotgun (WGS) entry which is preliminary data.</text>
</comment>
<keyword evidence="2" id="KW-1185">Reference proteome</keyword>
<name>A0A3S0Z7L5_ELYCH</name>
<gene>
    <name evidence="1" type="ORF">EGW08_019701</name>
</gene>
<dbReference type="OrthoDB" id="10580714at2759"/>
<evidence type="ECO:0000313" key="2">
    <source>
        <dbReference type="Proteomes" id="UP000271974"/>
    </source>
</evidence>
<organism evidence="1 2">
    <name type="scientific">Elysia chlorotica</name>
    <name type="common">Eastern emerald elysia</name>
    <name type="synonym">Sea slug</name>
    <dbReference type="NCBI Taxonomy" id="188477"/>
    <lineage>
        <taxon>Eukaryota</taxon>
        <taxon>Metazoa</taxon>
        <taxon>Spiralia</taxon>
        <taxon>Lophotrochozoa</taxon>
        <taxon>Mollusca</taxon>
        <taxon>Gastropoda</taxon>
        <taxon>Heterobranchia</taxon>
        <taxon>Euthyneura</taxon>
        <taxon>Panpulmonata</taxon>
        <taxon>Sacoglossa</taxon>
        <taxon>Placobranchoidea</taxon>
        <taxon>Plakobranchidae</taxon>
        <taxon>Elysia</taxon>
    </lineage>
</organism>
<protein>
    <submittedName>
        <fullName evidence="1">Uncharacterized protein</fullName>
    </submittedName>
</protein>
<dbReference type="Proteomes" id="UP000271974">
    <property type="component" value="Unassembled WGS sequence"/>
</dbReference>
<reference evidence="1 2" key="1">
    <citation type="submission" date="2019-01" db="EMBL/GenBank/DDBJ databases">
        <title>A draft genome assembly of the solar-powered sea slug Elysia chlorotica.</title>
        <authorList>
            <person name="Cai H."/>
            <person name="Li Q."/>
            <person name="Fang X."/>
            <person name="Li J."/>
            <person name="Curtis N.E."/>
            <person name="Altenburger A."/>
            <person name="Shibata T."/>
            <person name="Feng M."/>
            <person name="Maeda T."/>
            <person name="Schwartz J.A."/>
            <person name="Shigenobu S."/>
            <person name="Lundholm N."/>
            <person name="Nishiyama T."/>
            <person name="Yang H."/>
            <person name="Hasebe M."/>
            <person name="Li S."/>
            <person name="Pierce S.K."/>
            <person name="Wang J."/>
        </authorList>
    </citation>
    <scope>NUCLEOTIDE SEQUENCE [LARGE SCALE GENOMIC DNA]</scope>
    <source>
        <strain evidence="1">EC2010</strain>
        <tissue evidence="1">Whole organism of an adult</tissue>
    </source>
</reference>
<dbReference type="AlphaFoldDB" id="A0A3S0Z7L5"/>
<sequence>RGASEIKLKENNETPIDILDIINSERGIAPPENEFTSLCRSVNTTYKPTVPQKFKFDDILLIVVFNFPYLVSHIPKLLTMYGRHFKHILFCGEKIHALDKYYFTEHDIRVSFVQIRHQQGHWAYS</sequence>
<accession>A0A3S0Z7L5</accession>
<dbReference type="EMBL" id="RQTK01001056">
    <property type="protein sequence ID" value="RUS72534.1"/>
    <property type="molecule type" value="Genomic_DNA"/>
</dbReference>